<dbReference type="AlphaFoldDB" id="A0A671FFG3"/>
<dbReference type="OMA" id="GECIFAC"/>
<keyword evidence="3 6" id="KW-0862">Zinc</keyword>
<keyword evidence="4 6" id="KW-0440">LIM domain</keyword>
<keyword evidence="9" id="KW-1185">Reference proteome</keyword>
<dbReference type="Proteomes" id="UP000472240">
    <property type="component" value="Chromosome 25"/>
</dbReference>
<protein>
    <recommendedName>
        <fullName evidence="5">LIM domain only protein 3</fullName>
    </recommendedName>
</protein>
<dbReference type="PANTHER" id="PTHR45787:SF7">
    <property type="entry name" value="LIM DOMAIN ONLY PROTEIN 3"/>
    <property type="match status" value="1"/>
</dbReference>
<reference evidence="8" key="5">
    <citation type="submission" date="2025-09" db="UniProtKB">
        <authorList>
            <consortium name="Ensembl"/>
        </authorList>
    </citation>
    <scope>IDENTIFICATION</scope>
</reference>
<dbReference type="GO" id="GO:0003713">
    <property type="term" value="F:transcription coactivator activity"/>
    <property type="evidence" value="ECO:0007669"/>
    <property type="project" value="TreeGrafter"/>
</dbReference>
<organism evidence="8 9">
    <name type="scientific">Rhinolophus ferrumequinum</name>
    <name type="common">Greater horseshoe bat</name>
    <dbReference type="NCBI Taxonomy" id="59479"/>
    <lineage>
        <taxon>Eukaryota</taxon>
        <taxon>Metazoa</taxon>
        <taxon>Chordata</taxon>
        <taxon>Craniata</taxon>
        <taxon>Vertebrata</taxon>
        <taxon>Euteleostomi</taxon>
        <taxon>Mammalia</taxon>
        <taxon>Eutheria</taxon>
        <taxon>Laurasiatheria</taxon>
        <taxon>Chiroptera</taxon>
        <taxon>Yinpterochiroptera</taxon>
        <taxon>Rhinolophoidea</taxon>
        <taxon>Rhinolophidae</taxon>
        <taxon>Rhinolophinae</taxon>
        <taxon>Rhinolophus</taxon>
    </lineage>
</organism>
<keyword evidence="2" id="KW-0677">Repeat</keyword>
<dbReference type="GO" id="GO:0046872">
    <property type="term" value="F:metal ion binding"/>
    <property type="evidence" value="ECO:0007669"/>
    <property type="project" value="UniProtKB-KW"/>
</dbReference>
<dbReference type="Gene3D" id="2.10.110.10">
    <property type="entry name" value="Cysteine Rich Protein"/>
    <property type="match status" value="1"/>
</dbReference>
<evidence type="ECO:0000256" key="4">
    <source>
        <dbReference type="ARBA" id="ARBA00023038"/>
    </source>
</evidence>
<dbReference type="GO" id="GO:0005634">
    <property type="term" value="C:nucleus"/>
    <property type="evidence" value="ECO:0007669"/>
    <property type="project" value="TreeGrafter"/>
</dbReference>
<dbReference type="Pfam" id="PF00412">
    <property type="entry name" value="LIM"/>
    <property type="match status" value="1"/>
</dbReference>
<name>A0A671FFG3_RHIFE</name>
<proteinExistence type="predicted"/>
<evidence type="ECO:0000256" key="5">
    <source>
        <dbReference type="ARBA" id="ARBA00039224"/>
    </source>
</evidence>
<keyword evidence="1 6" id="KW-0479">Metal-binding</keyword>
<dbReference type="InterPro" id="IPR050945">
    <property type="entry name" value="LMO_RBTN_TF"/>
</dbReference>
<dbReference type="SUPFAM" id="SSF57716">
    <property type="entry name" value="Glucocorticoid receptor-like (DNA-binding domain)"/>
    <property type="match status" value="1"/>
</dbReference>
<reference evidence="8" key="4">
    <citation type="submission" date="2025-08" db="UniProtKB">
        <authorList>
            <consortium name="Ensembl"/>
        </authorList>
    </citation>
    <scope>IDENTIFICATION</scope>
</reference>
<evidence type="ECO:0000259" key="7">
    <source>
        <dbReference type="PROSITE" id="PS50023"/>
    </source>
</evidence>
<dbReference type="PROSITE" id="PS50023">
    <property type="entry name" value="LIM_DOMAIN_2"/>
    <property type="match status" value="1"/>
</dbReference>
<evidence type="ECO:0000313" key="8">
    <source>
        <dbReference type="Ensembl" id="ENSRFEP00010021182.1"/>
    </source>
</evidence>
<evidence type="ECO:0000256" key="1">
    <source>
        <dbReference type="ARBA" id="ARBA00022723"/>
    </source>
</evidence>
<sequence>MLSVQPDTKLKGCDGCYLNMKDKHVLKALDKYWHEDCLKWACCDSPLGEALRILLT</sequence>
<feature type="domain" description="LIM zinc-binding" evidence="7">
    <location>
        <begin position="11"/>
        <end position="56"/>
    </location>
</feature>
<evidence type="ECO:0000256" key="6">
    <source>
        <dbReference type="PROSITE-ProRule" id="PRU00125"/>
    </source>
</evidence>
<reference evidence="8 9" key="1">
    <citation type="journal article" date="2015" name="Annu Rev Anim Biosci">
        <title>The Genome 10K Project: a way forward.</title>
        <authorList>
            <person name="Koepfli K.P."/>
            <person name="Paten B."/>
            <person name="O'Brien S.J."/>
            <person name="Koepfli K.P."/>
            <person name="Paten B."/>
            <person name="Antunes A."/>
            <person name="Belov K."/>
            <person name="Bustamante C."/>
            <person name="Castoe T.A."/>
            <person name="Clawson H."/>
            <person name="Crawford A.J."/>
            <person name="Diekhans M."/>
            <person name="Distel D."/>
            <person name="Durbin R."/>
            <person name="Earl D."/>
            <person name="Fujita M.K."/>
            <person name="Gamble T."/>
            <person name="Georges A."/>
            <person name="Gemmell N."/>
            <person name="Gilbert M.T."/>
            <person name="Graves J.M."/>
            <person name="Green R.E."/>
            <person name="Hickey G."/>
            <person name="Jarvis E.D."/>
            <person name="Johnson W."/>
            <person name="Komissarov A."/>
            <person name="Korf I."/>
            <person name="Kuhn R."/>
            <person name="Larkin D.M."/>
            <person name="Lewin H."/>
            <person name="Lopez J.V."/>
            <person name="Ma J."/>
            <person name="Marques-Bonet T."/>
            <person name="Miller W."/>
            <person name="Murphy R."/>
            <person name="Pevzner P."/>
            <person name="Shapiro B."/>
            <person name="Steiner C."/>
            <person name="Tamazian G."/>
            <person name="Venkatesh B."/>
            <person name="Wang J."/>
            <person name="Wayne R."/>
            <person name="Wiley E."/>
            <person name="Yang H."/>
            <person name="Zhang G."/>
            <person name="Haussler D."/>
            <person name="Ryder O."/>
            <person name="O'Brien S.J."/>
        </authorList>
    </citation>
    <scope>NUCLEOTIDE SEQUENCE</scope>
</reference>
<dbReference type="InterPro" id="IPR001781">
    <property type="entry name" value="Znf_LIM"/>
</dbReference>
<dbReference type="GO" id="GO:0140297">
    <property type="term" value="F:DNA-binding transcription factor binding"/>
    <property type="evidence" value="ECO:0007669"/>
    <property type="project" value="TreeGrafter"/>
</dbReference>
<reference evidence="8 9" key="2">
    <citation type="journal article" date="2018" name="Annu Rev Anim Biosci">
        <title>Bat Biology, Genomes, and the Bat1K Project: To Generate Chromosome-Level Genomes for All Living Bat Species.</title>
        <authorList>
            <person name="Teeling E.C."/>
            <person name="Vernes S.C."/>
            <person name="Davalos L.M."/>
            <person name="Ray D.A."/>
            <person name="Gilbert M.T.P."/>
            <person name="Myers E."/>
        </authorList>
    </citation>
    <scope>NUCLEOTIDE SEQUENCE</scope>
</reference>
<dbReference type="Ensembl" id="ENSRFET00010023058.1">
    <property type="protein sequence ID" value="ENSRFEP00010021182.1"/>
    <property type="gene ID" value="ENSRFEG00010014229.1"/>
</dbReference>
<dbReference type="PANTHER" id="PTHR45787">
    <property type="entry name" value="LD11652P"/>
    <property type="match status" value="1"/>
</dbReference>
<accession>A0A671FFG3</accession>
<dbReference type="GO" id="GO:0045944">
    <property type="term" value="P:positive regulation of transcription by RNA polymerase II"/>
    <property type="evidence" value="ECO:0007669"/>
    <property type="project" value="TreeGrafter"/>
</dbReference>
<reference evidence="9" key="3">
    <citation type="submission" date="2018-12" db="EMBL/GenBank/DDBJ databases">
        <title>G10K-VGP greater horseshoe bat female genome, primary haplotype.</title>
        <authorList>
            <person name="Teeling E."/>
            <person name="Myers G."/>
            <person name="Vernes S."/>
            <person name="Pippel M."/>
            <person name="Winkler S."/>
            <person name="Fedrigo O."/>
            <person name="Rhie A."/>
            <person name="Koren S."/>
            <person name="Phillippy A."/>
            <person name="Lewin H."/>
            <person name="Damas J."/>
            <person name="Howe K."/>
            <person name="Mountcastle J."/>
            <person name="Jarvis E.D."/>
        </authorList>
    </citation>
    <scope>NUCLEOTIDE SEQUENCE [LARGE SCALE GENOMIC DNA]</scope>
</reference>
<evidence type="ECO:0000256" key="2">
    <source>
        <dbReference type="ARBA" id="ARBA00022737"/>
    </source>
</evidence>
<evidence type="ECO:0000313" key="9">
    <source>
        <dbReference type="Proteomes" id="UP000472240"/>
    </source>
</evidence>
<dbReference type="InParanoid" id="A0A671FFG3"/>
<evidence type="ECO:0000256" key="3">
    <source>
        <dbReference type="ARBA" id="ARBA00022833"/>
    </source>
</evidence>